<dbReference type="GO" id="GO:0015562">
    <property type="term" value="F:efflux transmembrane transporter activity"/>
    <property type="evidence" value="ECO:0007669"/>
    <property type="project" value="InterPro"/>
</dbReference>
<comment type="caution">
    <text evidence="3">The sequence shown here is derived from an EMBL/GenBank/DDBJ whole genome shotgun (WGS) entry which is preliminary data.</text>
</comment>
<evidence type="ECO:0000256" key="2">
    <source>
        <dbReference type="RuleBase" id="RU362097"/>
    </source>
</evidence>
<dbReference type="EMBL" id="MAGO01000005">
    <property type="protein sequence ID" value="OCC15412.1"/>
    <property type="molecule type" value="Genomic_DNA"/>
</dbReference>
<evidence type="ECO:0000256" key="1">
    <source>
        <dbReference type="ARBA" id="ARBA00007613"/>
    </source>
</evidence>
<accession>A0A1B9F671</accession>
<dbReference type="SUPFAM" id="SSF56954">
    <property type="entry name" value="Outer membrane efflux proteins (OEP)"/>
    <property type="match status" value="1"/>
</dbReference>
<keyword evidence="2" id="KW-0812">Transmembrane</keyword>
<reference evidence="3 4" key="1">
    <citation type="submission" date="2016-06" db="EMBL/GenBank/DDBJ databases">
        <title>Respiratory ammonification of nitrate coupled to the oxidation of elemental sulfur in deep-sea autotrophic thermophilic bacteria.</title>
        <authorList>
            <person name="Slobodkina G.B."/>
            <person name="Mardanov A.V."/>
            <person name="Ravin N.V."/>
            <person name="Frolova A.A."/>
            <person name="Viryasiv M.B."/>
            <person name="Chernyh N.A."/>
            <person name="Bonch-Osmolovskaya E.A."/>
            <person name="Slobodkin A.I."/>
        </authorList>
    </citation>
    <scope>NUCLEOTIDE SEQUENCE [LARGE SCALE GENOMIC DNA]</scope>
    <source>
        <strain evidence="3 4">S69</strain>
    </source>
</reference>
<dbReference type="Gene3D" id="1.20.1600.10">
    <property type="entry name" value="Outer membrane efflux proteins (OEP)"/>
    <property type="match status" value="1"/>
</dbReference>
<organism evidence="3 4">
    <name type="scientific">Dissulfuribacter thermophilus</name>
    <dbReference type="NCBI Taxonomy" id="1156395"/>
    <lineage>
        <taxon>Bacteria</taxon>
        <taxon>Pseudomonadati</taxon>
        <taxon>Thermodesulfobacteriota</taxon>
        <taxon>Dissulfuribacteria</taxon>
        <taxon>Dissulfuribacterales</taxon>
        <taxon>Dissulfuribacteraceae</taxon>
        <taxon>Dissulfuribacter</taxon>
    </lineage>
</organism>
<dbReference type="InterPro" id="IPR010131">
    <property type="entry name" value="MdtP/NodT-like"/>
</dbReference>
<dbReference type="GO" id="GO:0005886">
    <property type="term" value="C:plasma membrane"/>
    <property type="evidence" value="ECO:0007669"/>
    <property type="project" value="UniProtKB-SubCell"/>
</dbReference>
<evidence type="ECO:0000313" key="3">
    <source>
        <dbReference type="EMBL" id="OCC15412.1"/>
    </source>
</evidence>
<keyword evidence="2" id="KW-0564">Palmitate</keyword>
<dbReference type="Pfam" id="PF02321">
    <property type="entry name" value="OEP"/>
    <property type="match status" value="2"/>
</dbReference>
<keyword evidence="2" id="KW-1134">Transmembrane beta strand</keyword>
<dbReference type="NCBIfam" id="TIGR01845">
    <property type="entry name" value="outer_NodT"/>
    <property type="match status" value="1"/>
</dbReference>
<proteinExistence type="inferred from homology"/>
<keyword evidence="2" id="KW-0449">Lipoprotein</keyword>
<dbReference type="PANTHER" id="PTHR30203:SF30">
    <property type="entry name" value="OUTER MEMBRANE PROTEIN-RELATED"/>
    <property type="match status" value="1"/>
</dbReference>
<sequence length="412" mass="46819">MTYTTDKWWEIFEDDTLNSLIEIALKENLDIKEAVQRLQGARAIVKGARSALFPSITGGYDLSRSSRPGFFGKDIGTDYTINLAAGYELDLWKKFRSSASAAQFELDATKEDLDALGLVISANVASSYFLLRGLLEQEEILKNEIEIVKKRKAILSDRYRRGLVDSSVIYSEELRLRGLKAELLDLLAKIEKEKNALWLLLGDYPQKGFPFNPGPPKNLPQIPPVGIPIKVVEKRPDVRAAALRVRVQDERVHEKIAERFPTLGLNLNYGRSRNASSFGIISGIFWTVALDVAMPIFDAGFRSSQVEREKAELMSALIGYQRKLMQAIREVDEALYMNWVQEERLKEMEALYDAKRSLLKLADFQYERGTVDAIRVLENRLEILNARLSVSQNRTNIFLDRIGLIRAMGGRW</sequence>
<keyword evidence="4" id="KW-1185">Reference proteome</keyword>
<evidence type="ECO:0000313" key="4">
    <source>
        <dbReference type="Proteomes" id="UP000093080"/>
    </source>
</evidence>
<dbReference type="PANTHER" id="PTHR30203">
    <property type="entry name" value="OUTER MEMBRANE CATION EFFLUX PROTEIN"/>
    <property type="match status" value="1"/>
</dbReference>
<comment type="subcellular location">
    <subcellularLocation>
        <location evidence="2">Cell membrane</location>
        <topology evidence="2">Lipid-anchor</topology>
    </subcellularLocation>
</comment>
<dbReference type="AlphaFoldDB" id="A0A1B9F671"/>
<dbReference type="InterPro" id="IPR003423">
    <property type="entry name" value="OMP_efflux"/>
</dbReference>
<comment type="similarity">
    <text evidence="1 2">Belongs to the outer membrane factor (OMF) (TC 1.B.17) family.</text>
</comment>
<gene>
    <name evidence="3" type="ORF">DBT_1159</name>
</gene>
<dbReference type="Proteomes" id="UP000093080">
    <property type="component" value="Unassembled WGS sequence"/>
</dbReference>
<keyword evidence="2" id="KW-0472">Membrane</keyword>
<protein>
    <submittedName>
        <fullName evidence="3">Outer membrane protein</fullName>
    </submittedName>
</protein>
<name>A0A1B9F671_9BACT</name>
<dbReference type="Gene3D" id="2.20.200.10">
    <property type="entry name" value="Outer membrane efflux proteins (OEP)"/>
    <property type="match status" value="1"/>
</dbReference>
<dbReference type="STRING" id="1156395.DBT_1159"/>